<dbReference type="AlphaFoldDB" id="A0A225NDK8"/>
<protein>
    <submittedName>
        <fullName evidence="1">Uncharacterized protein</fullName>
    </submittedName>
</protein>
<gene>
    <name evidence="1" type="ORF">ATO3_21200</name>
</gene>
<organism evidence="1 2">
    <name type="scientific">Marinibacterium profundimaris</name>
    <dbReference type="NCBI Taxonomy" id="1679460"/>
    <lineage>
        <taxon>Bacteria</taxon>
        <taxon>Pseudomonadati</taxon>
        <taxon>Pseudomonadota</taxon>
        <taxon>Alphaproteobacteria</taxon>
        <taxon>Rhodobacterales</taxon>
        <taxon>Paracoccaceae</taxon>
        <taxon>Marinibacterium</taxon>
    </lineage>
</organism>
<reference evidence="1 2" key="1">
    <citation type="submission" date="2013-04" db="EMBL/GenBank/DDBJ databases">
        <title>Oceanicola sp. 22II1-22F33 Genome Sequencing.</title>
        <authorList>
            <person name="Lai Q."/>
            <person name="Li G."/>
            <person name="Shao Z."/>
        </authorList>
    </citation>
    <scope>NUCLEOTIDE SEQUENCE [LARGE SCALE GENOMIC DNA]</scope>
    <source>
        <strain evidence="1 2">22II1-22F33</strain>
    </source>
</reference>
<dbReference type="EMBL" id="AQQR01000013">
    <property type="protein sequence ID" value="OWU69993.1"/>
    <property type="molecule type" value="Genomic_DNA"/>
</dbReference>
<sequence>MSDLLTFDISVGPGPIAQRLDIDWEFSISNELTFNEPGENGFADGGFSNESNVTFQSSSIARDILVSDSMAFAFEKRGGLFKGEDGASFFVANENVDHYDSWRGTTIDAESTRFAGFDGEDRDAFFDRAIVLETEVLDRDFQPGFSFDFELI</sequence>
<evidence type="ECO:0000313" key="2">
    <source>
        <dbReference type="Proteomes" id="UP000215377"/>
    </source>
</evidence>
<accession>A0A225NDK8</accession>
<dbReference type="Proteomes" id="UP000215377">
    <property type="component" value="Unassembled WGS sequence"/>
</dbReference>
<dbReference type="RefSeq" id="WP_088651918.1">
    <property type="nucleotide sequence ID" value="NZ_AQQR01000013.1"/>
</dbReference>
<name>A0A225NDK8_9RHOB</name>
<proteinExistence type="predicted"/>
<comment type="caution">
    <text evidence="1">The sequence shown here is derived from an EMBL/GenBank/DDBJ whole genome shotgun (WGS) entry which is preliminary data.</text>
</comment>
<evidence type="ECO:0000313" key="1">
    <source>
        <dbReference type="EMBL" id="OWU69993.1"/>
    </source>
</evidence>
<keyword evidence="2" id="KW-1185">Reference proteome</keyword>